<dbReference type="InterPro" id="IPR030386">
    <property type="entry name" value="G_GB1_RHD3_dom"/>
</dbReference>
<dbReference type="PROSITE" id="PS51715">
    <property type="entry name" value="G_GB1_RHD3"/>
    <property type="match status" value="1"/>
</dbReference>
<evidence type="ECO:0000256" key="2">
    <source>
        <dbReference type="ARBA" id="ARBA00022801"/>
    </source>
</evidence>
<keyword evidence="9" id="KW-1185">Reference proteome</keyword>
<keyword evidence="6" id="KW-1133">Transmembrane helix</keyword>
<dbReference type="GO" id="GO:0005525">
    <property type="term" value="F:GTP binding"/>
    <property type="evidence" value="ECO:0000318"/>
    <property type="project" value="GO_Central"/>
</dbReference>
<dbReference type="SUPFAM" id="SSF52540">
    <property type="entry name" value="P-loop containing nucleoside triphosphate hydrolases"/>
    <property type="match status" value="1"/>
</dbReference>
<accession>A0A2K3CTP1</accession>
<evidence type="ECO:0000256" key="5">
    <source>
        <dbReference type="SAM" id="MobiDB-lite"/>
    </source>
</evidence>
<keyword evidence="6" id="KW-0812">Transmembrane</keyword>
<sequence>MVEASSGARKLRPRVAALLCVVGVLACLIQCGHSYVAEPVALVLPVESRSQLAVQEEGLELLRSIQGPVAPVVVIGPYRSGKSFTLNQLLGVPCDKGFGVGHTRETETKGIWLWGTPQPRKQQQQQQEAGGEVAAAGEGAAATAAAAGAGGDSMIVYVDTEGFESTGKSNSYDDRIFALSALLSSLLVYNLPETIRESDVAKLSFAVELAQGFYEHDLGSKDGGSGAGAGSGTDGGDGDGDGDGGGGGSSVEPGSMLWLIQRDFLQGQSADQLVQAVLRPVPNPQHDAGLEALNQVRSSLSALARNSTGFSLRQPHLDRTRLCELADADLDPGYVQQRERLKATVQALARPKVVNGRWLSGAELAGLVSKMVAALNEQEIPTGASLLAAFNRDVLARCAANYTAALAALPLPVDDDQLGAVERAARAGALEMLKSLQIGRQRAADTRAELVKELDRALQVRRTENQAASNTQCSELENNCESLLDEMQGMRLPSLHKFEAAHRRCAAAFAARCRGPAKQQQAERLDKAWARASKAFGKDYNDRLFTGLVVASLAAACVFRFLLRVQLLEGASWAAFLFLEIYPKVHPGSSMYDTKGWALTVRLWELVVMVLFGFTGAGFVWVGLGVAALVARAAYSLRRRRRGGGGGGGGSWSAGGSGEGGRGGGGGGSSGGSWWGSSTRRKQTSMRDLDV</sequence>
<dbReference type="FunCoup" id="A0A2K3CTP1">
    <property type="interactions" value="659"/>
</dbReference>
<keyword evidence="2" id="KW-0378">Hydrolase</keyword>
<protein>
    <recommendedName>
        <fullName evidence="7">GB1/RHD3-type G domain-containing protein</fullName>
    </recommendedName>
</protein>
<evidence type="ECO:0000259" key="7">
    <source>
        <dbReference type="PROSITE" id="PS51715"/>
    </source>
</evidence>
<dbReference type="Gene3D" id="3.40.50.300">
    <property type="entry name" value="P-loop containing nucleotide triphosphate hydrolases"/>
    <property type="match status" value="1"/>
</dbReference>
<feature type="compositionally biased region" description="Low complexity" evidence="5">
    <location>
        <begin position="122"/>
        <end position="135"/>
    </location>
</feature>
<dbReference type="GeneID" id="5723517"/>
<feature type="transmembrane region" description="Helical" evidence="6">
    <location>
        <begin position="606"/>
        <end position="631"/>
    </location>
</feature>
<evidence type="ECO:0000313" key="8">
    <source>
        <dbReference type="EMBL" id="PNW71646.1"/>
    </source>
</evidence>
<dbReference type="AlphaFoldDB" id="A0A2K3CTP1"/>
<dbReference type="Gramene" id="PNW71646">
    <property type="protein sequence ID" value="PNW71646"/>
    <property type="gene ID" value="CHLRE_16g663050v5"/>
</dbReference>
<dbReference type="Proteomes" id="UP000006906">
    <property type="component" value="Chromosome 16"/>
</dbReference>
<feature type="region of interest" description="Disordered" evidence="5">
    <location>
        <begin position="641"/>
        <end position="691"/>
    </location>
</feature>
<reference evidence="8 9" key="1">
    <citation type="journal article" date="2007" name="Science">
        <title>The Chlamydomonas genome reveals the evolution of key animal and plant functions.</title>
        <authorList>
            <person name="Merchant S.S."/>
            <person name="Prochnik S.E."/>
            <person name="Vallon O."/>
            <person name="Harris E.H."/>
            <person name="Karpowicz S.J."/>
            <person name="Witman G.B."/>
            <person name="Terry A."/>
            <person name="Salamov A."/>
            <person name="Fritz-Laylin L.K."/>
            <person name="Marechal-Drouard L."/>
            <person name="Marshall W.F."/>
            <person name="Qu L.H."/>
            <person name="Nelson D.R."/>
            <person name="Sanderfoot A.A."/>
            <person name="Spalding M.H."/>
            <person name="Kapitonov V.V."/>
            <person name="Ren Q."/>
            <person name="Ferris P."/>
            <person name="Lindquist E."/>
            <person name="Shapiro H."/>
            <person name="Lucas S.M."/>
            <person name="Grimwood J."/>
            <person name="Schmutz J."/>
            <person name="Cardol P."/>
            <person name="Cerutti H."/>
            <person name="Chanfreau G."/>
            <person name="Chen C.L."/>
            <person name="Cognat V."/>
            <person name="Croft M.T."/>
            <person name="Dent R."/>
            <person name="Dutcher S."/>
            <person name="Fernandez E."/>
            <person name="Fukuzawa H."/>
            <person name="Gonzalez-Ballester D."/>
            <person name="Gonzalez-Halphen D."/>
            <person name="Hallmann A."/>
            <person name="Hanikenne M."/>
            <person name="Hippler M."/>
            <person name="Inwood W."/>
            <person name="Jabbari K."/>
            <person name="Kalanon M."/>
            <person name="Kuras R."/>
            <person name="Lefebvre P.A."/>
            <person name="Lemaire S.D."/>
            <person name="Lobanov A.V."/>
            <person name="Lohr M."/>
            <person name="Manuell A."/>
            <person name="Meier I."/>
            <person name="Mets L."/>
            <person name="Mittag M."/>
            <person name="Mittelmeier T."/>
            <person name="Moroney J.V."/>
            <person name="Moseley J."/>
            <person name="Napoli C."/>
            <person name="Nedelcu A.M."/>
            <person name="Niyogi K."/>
            <person name="Novoselov S.V."/>
            <person name="Paulsen I.T."/>
            <person name="Pazour G."/>
            <person name="Purton S."/>
            <person name="Ral J.P."/>
            <person name="Riano-Pachon D.M."/>
            <person name="Riekhof W."/>
            <person name="Rymarquis L."/>
            <person name="Schroda M."/>
            <person name="Stern D."/>
            <person name="Umen J."/>
            <person name="Willows R."/>
            <person name="Wilson N."/>
            <person name="Zimmer S.L."/>
            <person name="Allmer J."/>
            <person name="Balk J."/>
            <person name="Bisova K."/>
            <person name="Chen C.J."/>
            <person name="Elias M."/>
            <person name="Gendler K."/>
            <person name="Hauser C."/>
            <person name="Lamb M.R."/>
            <person name="Ledford H."/>
            <person name="Long J.C."/>
            <person name="Minagawa J."/>
            <person name="Page M.D."/>
            <person name="Pan J."/>
            <person name="Pootakham W."/>
            <person name="Roje S."/>
            <person name="Rose A."/>
            <person name="Stahlberg E."/>
            <person name="Terauchi A.M."/>
            <person name="Yang P."/>
            <person name="Ball S."/>
            <person name="Bowler C."/>
            <person name="Dieckmann C.L."/>
            <person name="Gladyshev V.N."/>
            <person name="Green P."/>
            <person name="Jorgensen R."/>
            <person name="Mayfield S."/>
            <person name="Mueller-Roeber B."/>
            <person name="Rajamani S."/>
            <person name="Sayre R.T."/>
            <person name="Brokstein P."/>
            <person name="Dubchak I."/>
            <person name="Goodstein D."/>
            <person name="Hornick L."/>
            <person name="Huang Y.W."/>
            <person name="Jhaveri J."/>
            <person name="Luo Y."/>
            <person name="Martinez D."/>
            <person name="Ngau W.C."/>
            <person name="Otillar B."/>
            <person name="Poliakov A."/>
            <person name="Porter A."/>
            <person name="Szajkowski L."/>
            <person name="Werner G."/>
            <person name="Zhou K."/>
            <person name="Grigoriev I.V."/>
            <person name="Rokhsar D.S."/>
            <person name="Grossman A.R."/>
        </authorList>
    </citation>
    <scope>NUCLEOTIDE SEQUENCE [LARGE SCALE GENOMIC DNA]</scope>
    <source>
        <strain evidence="9">CC-503</strain>
    </source>
</reference>
<dbReference type="OMA" id="DRQSGFR"/>
<evidence type="ECO:0000313" key="9">
    <source>
        <dbReference type="Proteomes" id="UP000006906"/>
    </source>
</evidence>
<dbReference type="OrthoDB" id="7788754at2759"/>
<proteinExistence type="inferred from homology"/>
<dbReference type="InParanoid" id="A0A2K3CTP1"/>
<feature type="compositionally biased region" description="Gly residues" evidence="5">
    <location>
        <begin position="221"/>
        <end position="235"/>
    </location>
</feature>
<evidence type="ECO:0000256" key="4">
    <source>
        <dbReference type="PROSITE-ProRule" id="PRU01052"/>
    </source>
</evidence>
<keyword evidence="6" id="KW-0472">Membrane</keyword>
<dbReference type="EMBL" id="CM008977">
    <property type="protein sequence ID" value="PNW71646.1"/>
    <property type="molecule type" value="Genomic_DNA"/>
</dbReference>
<dbReference type="PANTHER" id="PTHR10751">
    <property type="entry name" value="GUANYLATE BINDING PROTEIN"/>
    <property type="match status" value="1"/>
</dbReference>
<evidence type="ECO:0000256" key="3">
    <source>
        <dbReference type="ARBA" id="ARBA00023134"/>
    </source>
</evidence>
<dbReference type="InterPro" id="IPR027417">
    <property type="entry name" value="P-loop_NTPase"/>
</dbReference>
<organism evidence="8 9">
    <name type="scientific">Chlamydomonas reinhardtii</name>
    <name type="common">Chlamydomonas smithii</name>
    <dbReference type="NCBI Taxonomy" id="3055"/>
    <lineage>
        <taxon>Eukaryota</taxon>
        <taxon>Viridiplantae</taxon>
        <taxon>Chlorophyta</taxon>
        <taxon>core chlorophytes</taxon>
        <taxon>Chlorophyceae</taxon>
        <taxon>CS clade</taxon>
        <taxon>Chlamydomonadales</taxon>
        <taxon>Chlamydomonadaceae</taxon>
        <taxon>Chlamydomonas</taxon>
    </lineage>
</organism>
<dbReference type="KEGG" id="cre:CHLRE_16g663050v5"/>
<feature type="region of interest" description="Disordered" evidence="5">
    <location>
        <begin position="218"/>
        <end position="252"/>
    </location>
</feature>
<name>A0A2K3CTP1_CHLRE</name>
<evidence type="ECO:0000256" key="1">
    <source>
        <dbReference type="ARBA" id="ARBA00022741"/>
    </source>
</evidence>
<feature type="region of interest" description="Disordered" evidence="5">
    <location>
        <begin position="116"/>
        <end position="135"/>
    </location>
</feature>
<dbReference type="Pfam" id="PF02263">
    <property type="entry name" value="GBP"/>
    <property type="match status" value="2"/>
</dbReference>
<dbReference type="InterPro" id="IPR036543">
    <property type="entry name" value="Guanylate-bd_C_sf"/>
</dbReference>
<dbReference type="SUPFAM" id="SSF48340">
    <property type="entry name" value="Interferon-induced guanylate-binding protein 1 (GBP1), C-terminal domain"/>
    <property type="match status" value="1"/>
</dbReference>
<dbReference type="RefSeq" id="XP_042915664.1">
    <property type="nucleotide sequence ID" value="XM_043071022.1"/>
</dbReference>
<evidence type="ECO:0000256" key="6">
    <source>
        <dbReference type="SAM" id="Phobius"/>
    </source>
</evidence>
<comment type="similarity">
    <text evidence="4">Belongs to the TRAFAC class dynamin-like GTPase superfamily. GB1/RHD3 GTPase family.</text>
</comment>
<feature type="transmembrane region" description="Helical" evidence="6">
    <location>
        <begin position="544"/>
        <end position="563"/>
    </location>
</feature>
<keyword evidence="1" id="KW-0547">Nucleotide-binding</keyword>
<feature type="domain" description="GB1/RHD3-type G" evidence="7">
    <location>
        <begin position="66"/>
        <end position="195"/>
    </location>
</feature>
<dbReference type="InterPro" id="IPR015894">
    <property type="entry name" value="Guanylate-bd_N"/>
</dbReference>
<feature type="compositionally biased region" description="Gly residues" evidence="5">
    <location>
        <begin position="644"/>
        <end position="674"/>
    </location>
</feature>
<gene>
    <name evidence="8" type="ORF">CHLRE_16g663050v5</name>
</gene>
<dbReference type="ExpressionAtlas" id="A0A2K3CTP1">
    <property type="expression patterns" value="baseline"/>
</dbReference>
<keyword evidence="3" id="KW-0342">GTP-binding</keyword>
<dbReference type="GO" id="GO:0003924">
    <property type="term" value="F:GTPase activity"/>
    <property type="evidence" value="ECO:0000318"/>
    <property type="project" value="GO_Central"/>
</dbReference>